<comment type="caution">
    <text evidence="1">The sequence shown here is derived from an EMBL/GenBank/DDBJ whole genome shotgun (WGS) entry which is preliminary data.</text>
</comment>
<evidence type="ECO:0000313" key="2">
    <source>
        <dbReference type="Proteomes" id="UP001595886"/>
    </source>
</evidence>
<dbReference type="Proteomes" id="UP001595886">
    <property type="component" value="Unassembled WGS sequence"/>
</dbReference>
<organism evidence="1 2">
    <name type="scientific">Dokdonella ginsengisoli</name>
    <dbReference type="NCBI Taxonomy" id="363846"/>
    <lineage>
        <taxon>Bacteria</taxon>
        <taxon>Pseudomonadati</taxon>
        <taxon>Pseudomonadota</taxon>
        <taxon>Gammaproteobacteria</taxon>
        <taxon>Lysobacterales</taxon>
        <taxon>Rhodanobacteraceae</taxon>
        <taxon>Dokdonella</taxon>
    </lineage>
</organism>
<dbReference type="EMBL" id="JBHSHD010000007">
    <property type="protein sequence ID" value="MFC4820711.1"/>
    <property type="molecule type" value="Genomic_DNA"/>
</dbReference>
<gene>
    <name evidence="1" type="ORF">ACFO6Q_10270</name>
</gene>
<proteinExistence type="predicted"/>
<evidence type="ECO:0000313" key="1">
    <source>
        <dbReference type="EMBL" id="MFC4820711.1"/>
    </source>
</evidence>
<sequence length="51" mass="5933">MNLLRMPRCHPNERVRQRVNAWMRGSGEFDALLDFDAVTRDPAHPARFLPA</sequence>
<dbReference type="RefSeq" id="WP_380020647.1">
    <property type="nucleotide sequence ID" value="NZ_JBHSHD010000007.1"/>
</dbReference>
<keyword evidence="2" id="KW-1185">Reference proteome</keyword>
<name>A0ABV9QV74_9GAMM</name>
<accession>A0ABV9QV74</accession>
<protein>
    <submittedName>
        <fullName evidence="1">Uncharacterized protein</fullName>
    </submittedName>
</protein>
<reference evidence="2" key="1">
    <citation type="journal article" date="2019" name="Int. J. Syst. Evol. Microbiol.">
        <title>The Global Catalogue of Microorganisms (GCM) 10K type strain sequencing project: providing services to taxonomists for standard genome sequencing and annotation.</title>
        <authorList>
            <consortium name="The Broad Institute Genomics Platform"/>
            <consortium name="The Broad Institute Genome Sequencing Center for Infectious Disease"/>
            <person name="Wu L."/>
            <person name="Ma J."/>
        </authorList>
    </citation>
    <scope>NUCLEOTIDE SEQUENCE [LARGE SCALE GENOMIC DNA]</scope>
    <source>
        <strain evidence="2">CCUG 30340</strain>
    </source>
</reference>